<evidence type="ECO:0000313" key="1">
    <source>
        <dbReference type="EMBL" id="AXA84495.1"/>
    </source>
</evidence>
<reference evidence="2" key="1">
    <citation type="submission" date="2018-05" db="EMBL/GenBank/DDBJ databases">
        <title>Luteimonas pekinense sp. nov., isolated from human Meibomian gland secretions, Beijing, China.</title>
        <authorList>
            <person name="Wen T."/>
            <person name="Bai H."/>
            <person name="Lv H."/>
        </authorList>
    </citation>
    <scope>NUCLEOTIDE SEQUENCE [LARGE SCALE GENOMIC DNA]</scope>
    <source>
        <strain evidence="2">83-4</strain>
    </source>
</reference>
<dbReference type="RefSeq" id="WP_112926708.1">
    <property type="nucleotide sequence ID" value="NZ_CP029556.1"/>
</dbReference>
<dbReference type="Gene3D" id="3.40.50.620">
    <property type="entry name" value="HUPs"/>
    <property type="match status" value="1"/>
</dbReference>
<dbReference type="SUPFAM" id="SSF52402">
    <property type="entry name" value="Adenine nucleotide alpha hydrolases-like"/>
    <property type="match status" value="1"/>
</dbReference>
<dbReference type="NCBIfam" id="NF041925">
    <property type="entry name" value="QatC"/>
    <property type="match status" value="1"/>
</dbReference>
<proteinExistence type="predicted"/>
<name>A0A344J635_9GAMM</name>
<evidence type="ECO:0000313" key="2">
    <source>
        <dbReference type="Proteomes" id="UP000251842"/>
    </source>
</evidence>
<dbReference type="KEGG" id="lue:DCD74_07175"/>
<dbReference type="EMBL" id="CP029556">
    <property type="protein sequence ID" value="AXA84495.1"/>
    <property type="molecule type" value="Genomic_DNA"/>
</dbReference>
<accession>A0A344J635</accession>
<keyword evidence="2" id="KW-1185">Reference proteome</keyword>
<dbReference type="InterPro" id="IPR049676">
    <property type="entry name" value="QatC"/>
</dbReference>
<dbReference type="Proteomes" id="UP000251842">
    <property type="component" value="Chromosome"/>
</dbReference>
<dbReference type="InterPro" id="IPR014729">
    <property type="entry name" value="Rossmann-like_a/b/a_fold"/>
</dbReference>
<gene>
    <name evidence="1" type="ORF">DCD74_07175</name>
</gene>
<organism evidence="1 2">
    <name type="scientific">Solilutibacter oculi</name>
    <dbReference type="NCBI Taxonomy" id="2698682"/>
    <lineage>
        <taxon>Bacteria</taxon>
        <taxon>Pseudomonadati</taxon>
        <taxon>Pseudomonadota</taxon>
        <taxon>Gammaproteobacteria</taxon>
        <taxon>Lysobacterales</taxon>
        <taxon>Lysobacteraceae</taxon>
        <taxon>Solilutibacter</taxon>
    </lineage>
</organism>
<sequence length="428" mass="46681">MKLFAAPRGIALPPATDLQLVLYGQPDRRADGSRLVGSAGEAVEHCIQRLRYAPAPRAWDFLSLALSVVGADLCVHRADSPDGWTRQIDLTTAVGEPEFWNSEVPKIEAALRFLSTDIWAIRFVGGGRRTDAPDELFRPAEDSVCLLSGGMDSLIGAIDLAASGRRPIAVSNTVRGDGDNQHHFAEATGITHLALNHNASPPSGWNREPSQRARSLIFLAFGVLAATSLQVYHDGEQVPLFICENGFIALNPPLTGTRLGSLSTRTAHPEFLYGVQSLLDAAGLRVKLVNPYQHKTKGEMSRECANQALLRDLAASSVSCGRYRVFGYKQCGRCVPCQIRRSAYLAWGQTDPTDYKFRELGRRDSDHANFDDVRSVAMAISRVNSDGLESWLRSALSYPHAGARAPLRDVVDRGIGELMALHRSVGLI</sequence>
<dbReference type="OrthoDB" id="9789567at2"/>
<dbReference type="AlphaFoldDB" id="A0A344J635"/>
<protein>
    <submittedName>
        <fullName evidence="1">Uncharacterized protein</fullName>
    </submittedName>
</protein>